<name>A0A0A0KKS9_CUCSA</name>
<gene>
    <name evidence="1" type="ORF">Csa_6G507165</name>
</gene>
<evidence type="ECO:0000313" key="2">
    <source>
        <dbReference type="Proteomes" id="UP000029981"/>
    </source>
</evidence>
<dbReference type="AlphaFoldDB" id="A0A0A0KKS9"/>
<organism evidence="1 2">
    <name type="scientific">Cucumis sativus</name>
    <name type="common">Cucumber</name>
    <dbReference type="NCBI Taxonomy" id="3659"/>
    <lineage>
        <taxon>Eukaryota</taxon>
        <taxon>Viridiplantae</taxon>
        <taxon>Streptophyta</taxon>
        <taxon>Embryophyta</taxon>
        <taxon>Tracheophyta</taxon>
        <taxon>Spermatophyta</taxon>
        <taxon>Magnoliopsida</taxon>
        <taxon>eudicotyledons</taxon>
        <taxon>Gunneridae</taxon>
        <taxon>Pentapetalae</taxon>
        <taxon>rosids</taxon>
        <taxon>fabids</taxon>
        <taxon>Cucurbitales</taxon>
        <taxon>Cucurbitaceae</taxon>
        <taxon>Benincaseae</taxon>
        <taxon>Cucumis</taxon>
    </lineage>
</organism>
<evidence type="ECO:0000313" key="1">
    <source>
        <dbReference type="EMBL" id="KGN48942.1"/>
    </source>
</evidence>
<reference evidence="1 2" key="2">
    <citation type="journal article" date="2009" name="PLoS ONE">
        <title>An integrated genetic and cytogenetic map of the cucumber genome.</title>
        <authorList>
            <person name="Ren Y."/>
            <person name="Zhang Z."/>
            <person name="Liu J."/>
            <person name="Staub J.E."/>
            <person name="Han Y."/>
            <person name="Cheng Z."/>
            <person name="Li X."/>
            <person name="Lu J."/>
            <person name="Miao H."/>
            <person name="Kang H."/>
            <person name="Xie B."/>
            <person name="Gu X."/>
            <person name="Wang X."/>
            <person name="Du Y."/>
            <person name="Jin W."/>
            <person name="Huang S."/>
        </authorList>
    </citation>
    <scope>NUCLEOTIDE SEQUENCE [LARGE SCALE GENOMIC DNA]</scope>
    <source>
        <strain evidence="2">cv. 9930</strain>
    </source>
</reference>
<dbReference type="Proteomes" id="UP000029981">
    <property type="component" value="Chromosome 6"/>
</dbReference>
<dbReference type="EMBL" id="CM002927">
    <property type="protein sequence ID" value="KGN48942.1"/>
    <property type="molecule type" value="Genomic_DNA"/>
</dbReference>
<protein>
    <submittedName>
        <fullName evidence="1">Uncharacterized protein</fullName>
    </submittedName>
</protein>
<reference evidence="1 2" key="3">
    <citation type="journal article" date="2010" name="BMC Genomics">
        <title>Transcriptome sequencing and comparative analysis of cucumber flowers with different sex types.</title>
        <authorList>
            <person name="Guo S."/>
            <person name="Zheng Y."/>
            <person name="Joung J.G."/>
            <person name="Liu S."/>
            <person name="Zhang Z."/>
            <person name="Crasta O.R."/>
            <person name="Sobral B.W."/>
            <person name="Xu Y."/>
            <person name="Huang S."/>
            <person name="Fei Z."/>
        </authorList>
    </citation>
    <scope>NUCLEOTIDE SEQUENCE [LARGE SCALE GENOMIC DNA]</scope>
    <source>
        <strain evidence="2">cv. 9930</strain>
    </source>
</reference>
<accession>A0A0A0KKS9</accession>
<keyword evidence="2" id="KW-1185">Reference proteome</keyword>
<proteinExistence type="predicted"/>
<dbReference type="Gramene" id="KGN48942">
    <property type="protein sequence ID" value="KGN48942"/>
    <property type="gene ID" value="Csa_6G507165"/>
</dbReference>
<reference evidence="1 2" key="1">
    <citation type="journal article" date="2009" name="Nat. Genet.">
        <title>The genome of the cucumber, Cucumis sativus L.</title>
        <authorList>
            <person name="Huang S."/>
            <person name="Li R."/>
            <person name="Zhang Z."/>
            <person name="Li L."/>
            <person name="Gu X."/>
            <person name="Fan W."/>
            <person name="Lucas W.J."/>
            <person name="Wang X."/>
            <person name="Xie B."/>
            <person name="Ni P."/>
            <person name="Ren Y."/>
            <person name="Zhu H."/>
            <person name="Li J."/>
            <person name="Lin K."/>
            <person name="Jin W."/>
            <person name="Fei Z."/>
            <person name="Li G."/>
            <person name="Staub J."/>
            <person name="Kilian A."/>
            <person name="van der Vossen E.A."/>
            <person name="Wu Y."/>
            <person name="Guo J."/>
            <person name="He J."/>
            <person name="Jia Z."/>
            <person name="Ren Y."/>
            <person name="Tian G."/>
            <person name="Lu Y."/>
            <person name="Ruan J."/>
            <person name="Qian W."/>
            <person name="Wang M."/>
            <person name="Huang Q."/>
            <person name="Li B."/>
            <person name="Xuan Z."/>
            <person name="Cao J."/>
            <person name="Asan"/>
            <person name="Wu Z."/>
            <person name="Zhang J."/>
            <person name="Cai Q."/>
            <person name="Bai Y."/>
            <person name="Zhao B."/>
            <person name="Han Y."/>
            <person name="Li Y."/>
            <person name="Li X."/>
            <person name="Wang S."/>
            <person name="Shi Q."/>
            <person name="Liu S."/>
            <person name="Cho W.K."/>
            <person name="Kim J.Y."/>
            <person name="Xu Y."/>
            <person name="Heller-Uszynska K."/>
            <person name="Miao H."/>
            <person name="Cheng Z."/>
            <person name="Zhang S."/>
            <person name="Wu J."/>
            <person name="Yang Y."/>
            <person name="Kang H."/>
            <person name="Li M."/>
            <person name="Liang H."/>
            <person name="Ren X."/>
            <person name="Shi Z."/>
            <person name="Wen M."/>
            <person name="Jian M."/>
            <person name="Yang H."/>
            <person name="Zhang G."/>
            <person name="Yang Z."/>
            <person name="Chen R."/>
            <person name="Liu S."/>
            <person name="Li J."/>
            <person name="Ma L."/>
            <person name="Liu H."/>
            <person name="Zhou Y."/>
            <person name="Zhao J."/>
            <person name="Fang X."/>
            <person name="Li G."/>
            <person name="Fang L."/>
            <person name="Li Y."/>
            <person name="Liu D."/>
            <person name="Zheng H."/>
            <person name="Zhang Y."/>
            <person name="Qin N."/>
            <person name="Li Z."/>
            <person name="Yang G."/>
            <person name="Yang S."/>
            <person name="Bolund L."/>
            <person name="Kristiansen K."/>
            <person name="Zheng H."/>
            <person name="Li S."/>
            <person name="Zhang X."/>
            <person name="Yang H."/>
            <person name="Wang J."/>
            <person name="Sun R."/>
            <person name="Zhang B."/>
            <person name="Jiang S."/>
            <person name="Wang J."/>
            <person name="Du Y."/>
            <person name="Li S."/>
        </authorList>
    </citation>
    <scope>NUCLEOTIDE SEQUENCE [LARGE SCALE GENOMIC DNA]</scope>
    <source>
        <strain evidence="2">cv. 9930</strain>
    </source>
</reference>
<sequence length="137" mass="15580">MPQNHCIPGNQISNHQPVENSTCNRHSVAFAIHVNQSGVDKYAKLHRSTVHKTMNRSSFIQPCRPTTSTKNIHHCCIVPSDSHIHHIPKQLHCTARIPTSQVLTNHQIPRYNISLRHYIEHVMRSIQIANSCISSNN</sequence>
<reference evidence="1 2" key="4">
    <citation type="journal article" date="2011" name="BMC Genomics">
        <title>RNA-Seq improves annotation of protein-coding genes in the cucumber genome.</title>
        <authorList>
            <person name="Li Z."/>
            <person name="Zhang Z."/>
            <person name="Yan P."/>
            <person name="Huang S."/>
            <person name="Fei Z."/>
            <person name="Lin K."/>
        </authorList>
    </citation>
    <scope>NUCLEOTIDE SEQUENCE [LARGE SCALE GENOMIC DNA]</scope>
    <source>
        <strain evidence="2">cv. 9930</strain>
    </source>
</reference>